<keyword evidence="2" id="KW-1185">Reference proteome</keyword>
<sequence>MLLDADGVIQEVPGGWNAAMEPFLGERAQEFLRRVWRDEPPMLAGKDDYFALLEKLLPEYGVV</sequence>
<gene>
    <name evidence="1" type="ORF">G127AT_13545</name>
</gene>
<organism evidence="1 2">
    <name type="scientific">Agromyces archimandritae</name>
    <dbReference type="NCBI Taxonomy" id="2781962"/>
    <lineage>
        <taxon>Bacteria</taxon>
        <taxon>Bacillati</taxon>
        <taxon>Actinomycetota</taxon>
        <taxon>Actinomycetes</taxon>
        <taxon>Micrococcales</taxon>
        <taxon>Microbacteriaceae</taxon>
        <taxon>Agromyces</taxon>
    </lineage>
</organism>
<dbReference type="EMBL" id="CP071696">
    <property type="protein sequence ID" value="QTX04288.1"/>
    <property type="molecule type" value="Genomic_DNA"/>
</dbReference>
<accession>A0A975FMM2</accession>
<dbReference type="KEGG" id="aarc:G127AT_13545"/>
<dbReference type="RefSeq" id="WP_210897728.1">
    <property type="nucleotide sequence ID" value="NZ_CP071696.1"/>
</dbReference>
<evidence type="ECO:0000313" key="1">
    <source>
        <dbReference type="EMBL" id="QTX04288.1"/>
    </source>
</evidence>
<name>A0A975FMM2_9MICO</name>
<dbReference type="Proteomes" id="UP000671914">
    <property type="component" value="Chromosome"/>
</dbReference>
<protein>
    <submittedName>
        <fullName evidence="1">Uncharacterized protein</fullName>
    </submittedName>
</protein>
<dbReference type="AlphaFoldDB" id="A0A975FMM2"/>
<evidence type="ECO:0000313" key="2">
    <source>
        <dbReference type="Proteomes" id="UP000671914"/>
    </source>
</evidence>
<reference evidence="1" key="1">
    <citation type="submission" date="2021-03" db="EMBL/GenBank/DDBJ databases">
        <title>Agromyces archimandritus sp. nov., isolated from the cockroach Archimandrita tessellata.</title>
        <authorList>
            <person name="Guzman J."/>
            <person name="Ortuzar M."/>
            <person name="Poehlein A."/>
            <person name="Daniel R."/>
            <person name="Trujillo M."/>
            <person name="Vilcinskas A."/>
        </authorList>
    </citation>
    <scope>NUCLEOTIDE SEQUENCE</scope>
    <source>
        <strain evidence="1">G127AT</strain>
    </source>
</reference>
<proteinExistence type="predicted"/>